<dbReference type="PANTHER" id="PTHR45738:SF5">
    <property type="entry name" value="POLYPHOSPHOINOSITIDE PHOSPHATASE"/>
    <property type="match status" value="1"/>
</dbReference>
<evidence type="ECO:0000313" key="2">
    <source>
        <dbReference type="Ensembl" id="ENSAPOP00000006051.1"/>
    </source>
</evidence>
<dbReference type="GO" id="GO:0043813">
    <property type="term" value="F:phosphatidylinositol-3,5-bisphosphate 5-phosphatase activity"/>
    <property type="evidence" value="ECO:0007669"/>
    <property type="project" value="InterPro"/>
</dbReference>
<keyword evidence="3" id="KW-1185">Reference proteome</keyword>
<dbReference type="Ensembl" id="ENSAPOT00000007320.1">
    <property type="protein sequence ID" value="ENSAPOP00000006051.1"/>
    <property type="gene ID" value="ENSAPOG00000000723.1"/>
</dbReference>
<dbReference type="GeneTree" id="ENSGT00550000074943"/>
<protein>
    <submittedName>
        <fullName evidence="2">FIG4 phosphoinositide 5-phosphatase</fullName>
    </submittedName>
</protein>
<reference evidence="2" key="2">
    <citation type="submission" date="2025-09" db="UniProtKB">
        <authorList>
            <consortium name="Ensembl"/>
        </authorList>
    </citation>
    <scope>IDENTIFICATION</scope>
</reference>
<name>A0A3Q1EN04_9TELE</name>
<dbReference type="PANTHER" id="PTHR45738">
    <property type="entry name" value="POLYPHOSPHOINOSITIDE PHOSPHATASE"/>
    <property type="match status" value="1"/>
</dbReference>
<dbReference type="GO" id="GO:0046856">
    <property type="term" value="P:phosphatidylinositol dephosphorylation"/>
    <property type="evidence" value="ECO:0007669"/>
    <property type="project" value="InterPro"/>
</dbReference>
<dbReference type="AlphaFoldDB" id="A0A3Q1EN04"/>
<organism evidence="2 3">
    <name type="scientific">Acanthochromis polyacanthus</name>
    <name type="common">spiny chromis</name>
    <dbReference type="NCBI Taxonomy" id="80966"/>
    <lineage>
        <taxon>Eukaryota</taxon>
        <taxon>Metazoa</taxon>
        <taxon>Chordata</taxon>
        <taxon>Craniata</taxon>
        <taxon>Vertebrata</taxon>
        <taxon>Euteleostomi</taxon>
        <taxon>Actinopterygii</taxon>
        <taxon>Neopterygii</taxon>
        <taxon>Teleostei</taxon>
        <taxon>Neoteleostei</taxon>
        <taxon>Acanthomorphata</taxon>
        <taxon>Ovalentaria</taxon>
        <taxon>Pomacentridae</taxon>
        <taxon>Acanthochromis</taxon>
    </lineage>
</organism>
<sequence>MPQSVAIISGIQRMVLYETRARYFLVGSNQAQTKHRVLKIDRTEPKDLVVIDDKHVYNQQEVRELLGRLDLGNRTKIGQKGSSGLSRAVLACGIFASDRKTESMSLKRLALNFDLQCPVTMLPARTS</sequence>
<accession>A0A3Q1EN04</accession>
<dbReference type="InterPro" id="IPR043573">
    <property type="entry name" value="Fig4-like"/>
</dbReference>
<proteinExistence type="predicted"/>
<keyword evidence="1" id="KW-0378">Hydrolase</keyword>
<evidence type="ECO:0000256" key="1">
    <source>
        <dbReference type="ARBA" id="ARBA00022801"/>
    </source>
</evidence>
<evidence type="ECO:0000313" key="3">
    <source>
        <dbReference type="Proteomes" id="UP000257200"/>
    </source>
</evidence>
<dbReference type="Proteomes" id="UP000257200">
    <property type="component" value="Unplaced"/>
</dbReference>
<reference evidence="2" key="1">
    <citation type="submission" date="2025-08" db="UniProtKB">
        <authorList>
            <consortium name="Ensembl"/>
        </authorList>
    </citation>
    <scope>IDENTIFICATION</scope>
</reference>